<dbReference type="AlphaFoldDB" id="A0A1H9WG63"/>
<dbReference type="EMBL" id="FOGI01000010">
    <property type="protein sequence ID" value="SES32880.1"/>
    <property type="molecule type" value="Genomic_DNA"/>
</dbReference>
<keyword evidence="2" id="KW-1185">Reference proteome</keyword>
<evidence type="ECO:0000313" key="2">
    <source>
        <dbReference type="Proteomes" id="UP000199051"/>
    </source>
</evidence>
<evidence type="ECO:0000313" key="1">
    <source>
        <dbReference type="EMBL" id="SES32880.1"/>
    </source>
</evidence>
<proteinExistence type="predicted"/>
<dbReference type="Proteomes" id="UP000199051">
    <property type="component" value="Unassembled WGS sequence"/>
</dbReference>
<accession>A0A1H9WG63</accession>
<organism evidence="1 2">
    <name type="scientific">Actinokineospora terrae</name>
    <dbReference type="NCBI Taxonomy" id="155974"/>
    <lineage>
        <taxon>Bacteria</taxon>
        <taxon>Bacillati</taxon>
        <taxon>Actinomycetota</taxon>
        <taxon>Actinomycetes</taxon>
        <taxon>Pseudonocardiales</taxon>
        <taxon>Pseudonocardiaceae</taxon>
        <taxon>Actinokineospora</taxon>
    </lineage>
</organism>
<sequence length="70" mass="7688">MRTRSSWYVLDNPLAADSPEFAMSAFRTATAAITPPRPSRPVDEAEYNDLCACRCGRLPGTHTAGQCTQR</sequence>
<protein>
    <submittedName>
        <fullName evidence="1">Uncharacterized protein</fullName>
    </submittedName>
</protein>
<dbReference type="RefSeq" id="WP_143073610.1">
    <property type="nucleotide sequence ID" value="NZ_FOGI01000010.1"/>
</dbReference>
<name>A0A1H9WG63_9PSEU</name>
<dbReference type="STRING" id="155974.SAMN04487818_110167"/>
<gene>
    <name evidence="1" type="ORF">SAMN04487818_110167</name>
</gene>
<reference evidence="2" key="1">
    <citation type="submission" date="2016-10" db="EMBL/GenBank/DDBJ databases">
        <authorList>
            <person name="Varghese N."/>
            <person name="Submissions S."/>
        </authorList>
    </citation>
    <scope>NUCLEOTIDE SEQUENCE [LARGE SCALE GENOMIC DNA]</scope>
    <source>
        <strain evidence="2">DSM 44260</strain>
    </source>
</reference>